<proteinExistence type="predicted"/>
<evidence type="ECO:0000313" key="2">
    <source>
        <dbReference type="EMBL" id="CAF4415679.1"/>
    </source>
</evidence>
<organism evidence="2 3">
    <name type="scientific">Adineta steineri</name>
    <dbReference type="NCBI Taxonomy" id="433720"/>
    <lineage>
        <taxon>Eukaryota</taxon>
        <taxon>Metazoa</taxon>
        <taxon>Spiralia</taxon>
        <taxon>Gnathifera</taxon>
        <taxon>Rotifera</taxon>
        <taxon>Eurotatoria</taxon>
        <taxon>Bdelloidea</taxon>
        <taxon>Adinetida</taxon>
        <taxon>Adinetidae</taxon>
        <taxon>Adineta</taxon>
    </lineage>
</organism>
<accession>A0A820Q4X8</accession>
<dbReference type="AlphaFoldDB" id="A0A820Q4X8"/>
<dbReference type="Gene3D" id="2.60.40.10">
    <property type="entry name" value="Immunoglobulins"/>
    <property type="match status" value="1"/>
</dbReference>
<dbReference type="InterPro" id="IPR002909">
    <property type="entry name" value="IPT_dom"/>
</dbReference>
<dbReference type="SUPFAM" id="SSF81296">
    <property type="entry name" value="E set domains"/>
    <property type="match status" value="1"/>
</dbReference>
<name>A0A820Q4X8_9BILA</name>
<feature type="non-terminal residue" evidence="2">
    <location>
        <position position="129"/>
    </location>
</feature>
<dbReference type="EMBL" id="CAJOBB010026416">
    <property type="protein sequence ID" value="CAF4415679.1"/>
    <property type="molecule type" value="Genomic_DNA"/>
</dbReference>
<comment type="caution">
    <text evidence="2">The sequence shown here is derived from an EMBL/GenBank/DDBJ whole genome shotgun (WGS) entry which is preliminary data.</text>
</comment>
<evidence type="ECO:0000313" key="3">
    <source>
        <dbReference type="Proteomes" id="UP000663868"/>
    </source>
</evidence>
<dbReference type="InterPro" id="IPR014756">
    <property type="entry name" value="Ig_E-set"/>
</dbReference>
<evidence type="ECO:0000259" key="1">
    <source>
        <dbReference type="Pfam" id="PF01833"/>
    </source>
</evidence>
<protein>
    <recommendedName>
        <fullName evidence="1">IPT/TIG domain-containing protein</fullName>
    </recommendedName>
</protein>
<gene>
    <name evidence="2" type="ORF">KXQ929_LOCUS51867</name>
</gene>
<dbReference type="InterPro" id="IPR013783">
    <property type="entry name" value="Ig-like_fold"/>
</dbReference>
<feature type="domain" description="IPT/TIG" evidence="1">
    <location>
        <begin position="41"/>
        <end position="110"/>
    </location>
</feature>
<dbReference type="Pfam" id="PF01833">
    <property type="entry name" value="TIG"/>
    <property type="match status" value="1"/>
</dbReference>
<sequence>MINENERIKIIFDRQTKLIYEEFFTIVSNPILYSFDQFFQYKSFKSGGHRIVIHGENFNRVQNIQMEFQHHIFVAPLFHNNTHIIFVTPSIHELNLNQQQTIEITIHLDHFNKTSSLIYTNDPFIFELE</sequence>
<dbReference type="Proteomes" id="UP000663868">
    <property type="component" value="Unassembled WGS sequence"/>
</dbReference>
<reference evidence="2" key="1">
    <citation type="submission" date="2021-02" db="EMBL/GenBank/DDBJ databases">
        <authorList>
            <person name="Nowell W R."/>
        </authorList>
    </citation>
    <scope>NUCLEOTIDE SEQUENCE</scope>
</reference>